<dbReference type="Proteomes" id="UP001368270">
    <property type="component" value="Unassembled WGS sequence"/>
</dbReference>
<accession>A0ABU8QL53</accession>
<evidence type="ECO:0000313" key="2">
    <source>
        <dbReference type="Proteomes" id="UP001368270"/>
    </source>
</evidence>
<protein>
    <recommendedName>
        <fullName evidence="3">Tail assembly chaperone</fullName>
    </recommendedName>
</protein>
<organism evidence="1 2">
    <name type="scientific">Cognatishimia coralii</name>
    <dbReference type="NCBI Taxonomy" id="3083254"/>
    <lineage>
        <taxon>Bacteria</taxon>
        <taxon>Pseudomonadati</taxon>
        <taxon>Pseudomonadota</taxon>
        <taxon>Alphaproteobacteria</taxon>
        <taxon>Rhodobacterales</taxon>
        <taxon>Paracoccaceae</taxon>
        <taxon>Cognatishimia</taxon>
    </lineage>
</organism>
<name>A0ABU8QL53_9RHOB</name>
<dbReference type="EMBL" id="JBBGAZ010000018">
    <property type="protein sequence ID" value="MEJ5220159.1"/>
    <property type="molecule type" value="Genomic_DNA"/>
</dbReference>
<comment type="caution">
    <text evidence="1">The sequence shown here is derived from an EMBL/GenBank/DDBJ whole genome shotgun (WGS) entry which is preliminary data.</text>
</comment>
<keyword evidence="2" id="KW-1185">Reference proteome</keyword>
<sequence>MKKEFEMDKAQPASKPQSIRELPMTFAQFYKTGRAVTIAQACEEMGVERDIFELKGGTRRVWIYADALYLIEKNDGYLWTLVARDEFASLSQSKVAAFLYYEWYCSEHVDRESWTLDTLTELATGWFEHHSITPASMDEALLDLIATNAPYRQISFAEWFIELWDEAERSQLATQADGYRKSMKARQ</sequence>
<proteinExistence type="predicted"/>
<evidence type="ECO:0000313" key="1">
    <source>
        <dbReference type="EMBL" id="MEJ5220159.1"/>
    </source>
</evidence>
<gene>
    <name evidence="1" type="ORF">WG622_18035</name>
</gene>
<reference evidence="1 2" key="1">
    <citation type="submission" date="2024-03" db="EMBL/GenBank/DDBJ databases">
        <title>Cognatishimia coralii sp. nov., a marine bacterium isolated from coral surrounding seawater.</title>
        <authorList>
            <person name="Liu X."/>
            <person name="Liu S."/>
            <person name="Sun H."/>
            <person name="Zhang Y."/>
        </authorList>
    </citation>
    <scope>NUCLEOTIDE SEQUENCE [LARGE SCALE GENOMIC DNA]</scope>
    <source>
        <strain evidence="1 2">D5M38</strain>
    </source>
</reference>
<evidence type="ECO:0008006" key="3">
    <source>
        <dbReference type="Google" id="ProtNLM"/>
    </source>
</evidence>